<evidence type="ECO:0008006" key="7">
    <source>
        <dbReference type="Google" id="ProtNLM"/>
    </source>
</evidence>
<dbReference type="InterPro" id="IPR035967">
    <property type="entry name" value="SWAP/Surp_sf"/>
</dbReference>
<keyword evidence="6" id="KW-1185">Reference proteome</keyword>
<dbReference type="Proteomes" id="UP001188597">
    <property type="component" value="Unassembled WGS sequence"/>
</dbReference>
<feature type="compositionally biased region" description="Polar residues" evidence="2">
    <location>
        <begin position="695"/>
        <end position="709"/>
    </location>
</feature>
<feature type="region of interest" description="Disordered" evidence="2">
    <location>
        <begin position="194"/>
        <end position="221"/>
    </location>
</feature>
<dbReference type="PANTHER" id="PTHR12323">
    <property type="entry name" value="SR-RELATED CTD ASSOCIATED FACTOR 6"/>
    <property type="match status" value="1"/>
</dbReference>
<evidence type="ECO:0000313" key="5">
    <source>
        <dbReference type="EMBL" id="KAK3031897.1"/>
    </source>
</evidence>
<dbReference type="EMBL" id="JAVXUP010000290">
    <property type="protein sequence ID" value="KAK3031897.1"/>
    <property type="molecule type" value="Genomic_DNA"/>
</dbReference>
<feature type="compositionally biased region" description="Polar residues" evidence="2">
    <location>
        <begin position="200"/>
        <end position="209"/>
    </location>
</feature>
<feature type="compositionally biased region" description="Low complexity" evidence="2">
    <location>
        <begin position="13"/>
        <end position="37"/>
    </location>
</feature>
<evidence type="ECO:0000313" key="6">
    <source>
        <dbReference type="Proteomes" id="UP001188597"/>
    </source>
</evidence>
<feature type="compositionally biased region" description="Pro residues" evidence="2">
    <location>
        <begin position="523"/>
        <end position="536"/>
    </location>
</feature>
<feature type="domain" description="SURP motif" evidence="3">
    <location>
        <begin position="117"/>
        <end position="161"/>
    </location>
</feature>
<reference evidence="5" key="1">
    <citation type="submission" date="2022-12" db="EMBL/GenBank/DDBJ databases">
        <title>Draft genome assemblies for two species of Escallonia (Escalloniales).</title>
        <authorList>
            <person name="Chanderbali A."/>
            <person name="Dervinis C."/>
            <person name="Anghel I."/>
            <person name="Soltis D."/>
            <person name="Soltis P."/>
            <person name="Zapata F."/>
        </authorList>
    </citation>
    <scope>NUCLEOTIDE SEQUENCE</scope>
    <source>
        <strain evidence="5">UCBG64.0493</strain>
        <tissue evidence="5">Leaf</tissue>
    </source>
</reference>
<dbReference type="GO" id="GO:0048471">
    <property type="term" value="C:perinuclear region of cytoplasm"/>
    <property type="evidence" value="ECO:0007669"/>
    <property type="project" value="TreeGrafter"/>
</dbReference>
<proteinExistence type="predicted"/>
<gene>
    <name evidence="5" type="ORF">RJ639_035207</name>
</gene>
<dbReference type="GO" id="GO:0005634">
    <property type="term" value="C:nucleus"/>
    <property type="evidence" value="ECO:0007669"/>
    <property type="project" value="UniProtKB-ARBA"/>
</dbReference>
<dbReference type="InterPro" id="IPR006569">
    <property type="entry name" value="CID_dom"/>
</dbReference>
<dbReference type="SUPFAM" id="SSF109905">
    <property type="entry name" value="Surp module (SWAP domain)"/>
    <property type="match status" value="1"/>
</dbReference>
<evidence type="ECO:0000256" key="2">
    <source>
        <dbReference type="SAM" id="MobiDB-lite"/>
    </source>
</evidence>
<organism evidence="5 6">
    <name type="scientific">Escallonia herrerae</name>
    <dbReference type="NCBI Taxonomy" id="1293975"/>
    <lineage>
        <taxon>Eukaryota</taxon>
        <taxon>Viridiplantae</taxon>
        <taxon>Streptophyta</taxon>
        <taxon>Embryophyta</taxon>
        <taxon>Tracheophyta</taxon>
        <taxon>Spermatophyta</taxon>
        <taxon>Magnoliopsida</taxon>
        <taxon>eudicotyledons</taxon>
        <taxon>Gunneridae</taxon>
        <taxon>Pentapetalae</taxon>
        <taxon>asterids</taxon>
        <taxon>campanulids</taxon>
        <taxon>Escalloniales</taxon>
        <taxon>Escalloniaceae</taxon>
        <taxon>Escallonia</taxon>
    </lineage>
</organism>
<protein>
    <recommendedName>
        <fullName evidence="7">Calcium homeostasis endoplasmic reticulum protein</fullName>
    </recommendedName>
</protein>
<evidence type="ECO:0000256" key="1">
    <source>
        <dbReference type="ARBA" id="ARBA00022664"/>
    </source>
</evidence>
<feature type="region of interest" description="Disordered" evidence="2">
    <location>
        <begin position="607"/>
        <end position="709"/>
    </location>
</feature>
<evidence type="ECO:0000259" key="3">
    <source>
        <dbReference type="PROSITE" id="PS50128"/>
    </source>
</evidence>
<dbReference type="Pfam" id="PF01805">
    <property type="entry name" value="Surp"/>
    <property type="match status" value="1"/>
</dbReference>
<feature type="compositionally biased region" description="Pro residues" evidence="2">
    <location>
        <begin position="81"/>
        <end position="91"/>
    </location>
</feature>
<feature type="region of interest" description="Disordered" evidence="2">
    <location>
        <begin position="78"/>
        <end position="113"/>
    </location>
</feature>
<dbReference type="PROSITE" id="PS51391">
    <property type="entry name" value="CID"/>
    <property type="match status" value="1"/>
</dbReference>
<dbReference type="Pfam" id="PF04818">
    <property type="entry name" value="CID"/>
    <property type="match status" value="2"/>
</dbReference>
<keyword evidence="1" id="KW-0507">mRNA processing</keyword>
<evidence type="ECO:0000259" key="4">
    <source>
        <dbReference type="PROSITE" id="PS51391"/>
    </source>
</evidence>
<comment type="caution">
    <text evidence="5">The sequence shown here is derived from an EMBL/GenBank/DDBJ whole genome shotgun (WGS) entry which is preliminary data.</text>
</comment>
<dbReference type="InterPro" id="IPR000061">
    <property type="entry name" value="Surp"/>
</dbReference>
<dbReference type="PROSITE" id="PS50128">
    <property type="entry name" value="SURP"/>
    <property type="match status" value="1"/>
</dbReference>
<dbReference type="SMART" id="SM00648">
    <property type="entry name" value="SWAP"/>
    <property type="match status" value="1"/>
</dbReference>
<dbReference type="GO" id="GO:0006874">
    <property type="term" value="P:intracellular calcium ion homeostasis"/>
    <property type="evidence" value="ECO:0007669"/>
    <property type="project" value="TreeGrafter"/>
</dbReference>
<feature type="domain" description="CID" evidence="4">
    <location>
        <begin position="249"/>
        <end position="430"/>
    </location>
</feature>
<feature type="region of interest" description="Disordered" evidence="2">
    <location>
        <begin position="13"/>
        <end position="40"/>
    </location>
</feature>
<dbReference type="GO" id="GO:0003723">
    <property type="term" value="F:RNA binding"/>
    <property type="evidence" value="ECO:0007669"/>
    <property type="project" value="InterPro"/>
</dbReference>
<feature type="compositionally biased region" description="Low complexity" evidence="2">
    <location>
        <begin position="662"/>
        <end position="673"/>
    </location>
</feature>
<accession>A0AA88WQW3</accession>
<dbReference type="Gene3D" id="1.25.40.90">
    <property type="match status" value="1"/>
</dbReference>
<dbReference type="PANTHER" id="PTHR12323:SF0">
    <property type="entry name" value="CALCIUM HOMEOSTASIS ENDOPLASMIC RETICULUM PROTEIN"/>
    <property type="match status" value="1"/>
</dbReference>
<feature type="region of interest" description="Disordered" evidence="2">
    <location>
        <begin position="502"/>
        <end position="539"/>
    </location>
</feature>
<dbReference type="InterPro" id="IPR008942">
    <property type="entry name" value="ENTH_VHS"/>
</dbReference>
<feature type="compositionally biased region" description="Pro residues" evidence="2">
    <location>
        <begin position="101"/>
        <end position="111"/>
    </location>
</feature>
<sequence length="709" mass="77934">MDRQAHDYAAAMAFAQQQQQQQQQQYGFPPQLQQFPPSVHGPPYLSPHPSLQQFPYHRHMQQPPLHPHAPPHLLHLQQPPSAFPPHLPPHLMPSSFHGPYESPPPTPPPSDPELQKCIDKLVEYAAKNGPEFEAMIREKQKNNPVYSFLFGGEGHNYYRYKLWLSTRPPAGPFNPAFPSSPMLHPPPNPMMTPPPLSGPQLNASPSAPQIHQPPFPPFYEQQHHQSFVGHGLPDYDQSSRNFKGLSGPLPSDVGMELNNVLNNLTGTKESIKGAKIWFMQRSPFAPALAEALKDRVIALDDSERQLHIIYLANDILFDRTPMQSQSKGLEAVSNLALVLEGQRCLYLLKHGKTDATQFCLQRRINPHDLDNEALAFKPVLGSMLARIYQNPQNKEENQLRLQKILQFWASKEVYAHDTIRGLDNEMMGGPPTSSFHGSQNELSAISTDPLAVAGLPLQASNRNTLHWQPDKASLVPNLLEQEHADKQIPSISAIPPSLSGQQYLPNSGGYAGSIPMPSAPLANQPPPGPHVLPAPPAANTGEKLPPYPLFPPGLIPGMVRKMQIGSGVPYSPMSPLDIPTVIPPSSVSQSEILGRVSKFYREIGELNPCEGPVSADSDDPDDEYVREPPVRKGGACIPPPLNLQADPETGTYPDGSVERIPGASSSGRLGLGATANPNEASQYDDVYSSYRKQRSTNYHSSMSARASTK</sequence>
<dbReference type="InterPro" id="IPR056922">
    <property type="entry name" value="SWAP1_C"/>
</dbReference>
<dbReference type="Gene3D" id="1.10.10.790">
    <property type="entry name" value="Surp module"/>
    <property type="match status" value="1"/>
</dbReference>
<name>A0AA88WQW3_9ASTE</name>
<dbReference type="GO" id="GO:0006397">
    <property type="term" value="P:mRNA processing"/>
    <property type="evidence" value="ECO:0007669"/>
    <property type="project" value="UniProtKB-KW"/>
</dbReference>
<dbReference type="Pfam" id="PF25123">
    <property type="entry name" value="SWAP1_C"/>
    <property type="match status" value="1"/>
</dbReference>
<dbReference type="AlphaFoldDB" id="A0AA88WQW3"/>